<dbReference type="Pfam" id="PF08905">
    <property type="entry name" value="DUF1850"/>
    <property type="match status" value="1"/>
</dbReference>
<dbReference type="STRING" id="34002.SAMN04489859_1001146"/>
<dbReference type="Proteomes" id="UP000199054">
    <property type="component" value="Unassembled WGS sequence"/>
</dbReference>
<evidence type="ECO:0000313" key="2">
    <source>
        <dbReference type="Proteomes" id="UP000199054"/>
    </source>
</evidence>
<dbReference type="EMBL" id="FODE01000001">
    <property type="protein sequence ID" value="SEN13497.1"/>
    <property type="molecule type" value="Genomic_DNA"/>
</dbReference>
<evidence type="ECO:0008006" key="3">
    <source>
        <dbReference type="Google" id="ProtNLM"/>
    </source>
</evidence>
<reference evidence="1 2" key="1">
    <citation type="submission" date="2016-10" db="EMBL/GenBank/DDBJ databases">
        <authorList>
            <person name="de Groot N.N."/>
        </authorList>
    </citation>
    <scope>NUCLEOTIDE SEQUENCE [LARGE SCALE GENOMIC DNA]</scope>
    <source>
        <strain evidence="1 2">DSM 8512</strain>
    </source>
</reference>
<dbReference type="RefSeq" id="WP_090610125.1">
    <property type="nucleotide sequence ID" value="NZ_CP067124.1"/>
</dbReference>
<gene>
    <name evidence="1" type="ORF">SAMN04489859_1001146</name>
</gene>
<keyword evidence="2" id="KW-1185">Reference proteome</keyword>
<sequence>MICIAAAGAIMALAADQFTLRWTHSVTRTTWEERWQADPEGLHPVEAFVVGPGAGVEIPDHARRVSDGWRFSVDLPPQKQVFLAASGATDGGWTLCAGAICHELGRSASEPLRLWQAGDCSDPIAE</sequence>
<protein>
    <recommendedName>
        <fullName evidence="3">DUF1850 domain-containing protein</fullName>
    </recommendedName>
</protein>
<organism evidence="1 2">
    <name type="scientific">Paracoccus alcaliphilus</name>
    <dbReference type="NCBI Taxonomy" id="34002"/>
    <lineage>
        <taxon>Bacteria</taxon>
        <taxon>Pseudomonadati</taxon>
        <taxon>Pseudomonadota</taxon>
        <taxon>Alphaproteobacteria</taxon>
        <taxon>Rhodobacterales</taxon>
        <taxon>Paracoccaceae</taxon>
        <taxon>Paracoccus</taxon>
    </lineage>
</organism>
<proteinExistence type="predicted"/>
<dbReference type="OrthoDB" id="5298197at2"/>
<accession>A0A1H8E3Z8</accession>
<name>A0A1H8E3Z8_9RHOB</name>
<dbReference type="InterPro" id="IPR015001">
    <property type="entry name" value="DUF1850"/>
</dbReference>
<evidence type="ECO:0000313" key="1">
    <source>
        <dbReference type="EMBL" id="SEN13497.1"/>
    </source>
</evidence>
<dbReference type="AlphaFoldDB" id="A0A1H8E3Z8"/>